<feature type="binding site" evidence="16">
    <location>
        <position position="27"/>
    </location>
    <ligand>
        <name>Mg(2+)</name>
        <dbReference type="ChEBI" id="CHEBI:18420"/>
    </ligand>
</feature>
<dbReference type="PANTHER" id="PTHR11076">
    <property type="entry name" value="DNA REPAIR POLYMERASE UMUC / TRANSFERASE FAMILY MEMBER"/>
    <property type="match status" value="1"/>
</dbReference>
<evidence type="ECO:0000313" key="20">
    <source>
        <dbReference type="Proteomes" id="UP000470875"/>
    </source>
</evidence>
<dbReference type="NCBIfam" id="NF002677">
    <property type="entry name" value="PRK02406.1"/>
    <property type="match status" value="1"/>
</dbReference>
<name>A0A6N7VPF2_9ACTO</name>
<dbReference type="InterPro" id="IPR001126">
    <property type="entry name" value="UmuC"/>
</dbReference>
<feature type="domain" description="UmuC" evidence="18">
    <location>
        <begin position="23"/>
        <end position="203"/>
    </location>
</feature>
<comment type="catalytic activity">
    <reaction evidence="15 16">
        <text>DNA(n) + a 2'-deoxyribonucleoside 5'-triphosphate = DNA(n+1) + diphosphate</text>
        <dbReference type="Rhea" id="RHEA:22508"/>
        <dbReference type="Rhea" id="RHEA-COMP:17339"/>
        <dbReference type="Rhea" id="RHEA-COMP:17340"/>
        <dbReference type="ChEBI" id="CHEBI:33019"/>
        <dbReference type="ChEBI" id="CHEBI:61560"/>
        <dbReference type="ChEBI" id="CHEBI:173112"/>
        <dbReference type="EC" id="2.7.7.7"/>
    </reaction>
</comment>
<evidence type="ECO:0000256" key="2">
    <source>
        <dbReference type="ARBA" id="ARBA00010945"/>
    </source>
</evidence>
<evidence type="ECO:0000256" key="16">
    <source>
        <dbReference type="HAMAP-Rule" id="MF_01113"/>
    </source>
</evidence>
<keyword evidence="3 16" id="KW-0515">Mutator protein</keyword>
<evidence type="ECO:0000256" key="11">
    <source>
        <dbReference type="ARBA" id="ARBA00022932"/>
    </source>
</evidence>
<dbReference type="Pfam" id="PF11799">
    <property type="entry name" value="IMS_C"/>
    <property type="match status" value="1"/>
</dbReference>
<dbReference type="Pfam" id="PF21999">
    <property type="entry name" value="IMS_HHH_1"/>
    <property type="match status" value="1"/>
</dbReference>
<gene>
    <name evidence="16 19" type="primary">dinB</name>
    <name evidence="19" type="ORF">FYJ24_02280</name>
</gene>
<keyword evidence="6 16" id="KW-0548">Nucleotidyltransferase</keyword>
<dbReference type="EC" id="2.7.7.7" evidence="16"/>
<comment type="subcellular location">
    <subcellularLocation>
        <location evidence="1 16">Cytoplasm</location>
    </subcellularLocation>
</comment>
<comment type="subunit">
    <text evidence="16">Monomer.</text>
</comment>
<dbReference type="Proteomes" id="UP000470875">
    <property type="component" value="Unassembled WGS sequence"/>
</dbReference>
<keyword evidence="11 16" id="KW-0239">DNA-directed DNA polymerase</keyword>
<feature type="active site" evidence="16">
    <location>
        <position position="122"/>
    </location>
</feature>
<comment type="cofactor">
    <cofactor evidence="16">
        <name>Mg(2+)</name>
        <dbReference type="ChEBI" id="CHEBI:18420"/>
    </cofactor>
    <text evidence="16">Binds 2 magnesium ions per subunit.</text>
</comment>
<keyword evidence="10 16" id="KW-0460">Magnesium</keyword>
<dbReference type="Gene3D" id="3.40.1170.60">
    <property type="match status" value="1"/>
</dbReference>
<evidence type="ECO:0000256" key="9">
    <source>
        <dbReference type="ARBA" id="ARBA00022763"/>
    </source>
</evidence>
<dbReference type="GO" id="GO:0000287">
    <property type="term" value="F:magnesium ion binding"/>
    <property type="evidence" value="ECO:0007669"/>
    <property type="project" value="UniProtKB-UniRule"/>
</dbReference>
<dbReference type="SUPFAM" id="SSF100879">
    <property type="entry name" value="Lesion bypass DNA polymerase (Y-family), little finger domain"/>
    <property type="match status" value="1"/>
</dbReference>
<keyword evidence="8 16" id="KW-0479">Metal-binding</keyword>
<dbReference type="InterPro" id="IPR050116">
    <property type="entry name" value="DNA_polymerase-Y"/>
</dbReference>
<protein>
    <recommendedName>
        <fullName evidence="16">DNA polymerase IV</fullName>
        <shortName evidence="16">Pol IV</shortName>
        <ecNumber evidence="16">2.7.7.7</ecNumber>
    </recommendedName>
</protein>
<keyword evidence="9 16" id="KW-0227">DNA damage</keyword>
<evidence type="ECO:0000256" key="15">
    <source>
        <dbReference type="ARBA" id="ARBA00049244"/>
    </source>
</evidence>
<feature type="site" description="Substrate discrimination" evidence="16">
    <location>
        <position position="32"/>
    </location>
</feature>
<keyword evidence="20" id="KW-1185">Reference proteome</keyword>
<evidence type="ECO:0000256" key="5">
    <source>
        <dbReference type="ARBA" id="ARBA00022679"/>
    </source>
</evidence>
<evidence type="ECO:0000256" key="4">
    <source>
        <dbReference type="ARBA" id="ARBA00022490"/>
    </source>
</evidence>
<dbReference type="PROSITE" id="PS50173">
    <property type="entry name" value="UMUC"/>
    <property type="match status" value="1"/>
</dbReference>
<dbReference type="CDD" id="cd03586">
    <property type="entry name" value="PolY_Pol_IV_kappa"/>
    <property type="match status" value="1"/>
</dbReference>
<dbReference type="InterPro" id="IPR053848">
    <property type="entry name" value="IMS_HHH_1"/>
</dbReference>
<dbReference type="InterPro" id="IPR017961">
    <property type="entry name" value="DNA_pol_Y-fam_little_finger"/>
</dbReference>
<dbReference type="InterPro" id="IPR036775">
    <property type="entry name" value="DNA_pol_Y-fam_lit_finger_sf"/>
</dbReference>
<dbReference type="InterPro" id="IPR043502">
    <property type="entry name" value="DNA/RNA_pol_sf"/>
</dbReference>
<dbReference type="SUPFAM" id="SSF56672">
    <property type="entry name" value="DNA/RNA polymerases"/>
    <property type="match status" value="1"/>
</dbReference>
<dbReference type="GO" id="GO:0003684">
    <property type="term" value="F:damaged DNA binding"/>
    <property type="evidence" value="ECO:0007669"/>
    <property type="project" value="InterPro"/>
</dbReference>
<feature type="region of interest" description="Disordered" evidence="17">
    <location>
        <begin position="389"/>
        <end position="410"/>
    </location>
</feature>
<dbReference type="GO" id="GO:0006261">
    <property type="term" value="P:DNA-templated DNA replication"/>
    <property type="evidence" value="ECO:0007669"/>
    <property type="project" value="UniProtKB-UniRule"/>
</dbReference>
<evidence type="ECO:0000256" key="7">
    <source>
        <dbReference type="ARBA" id="ARBA00022705"/>
    </source>
</evidence>
<feature type="compositionally biased region" description="Basic and acidic residues" evidence="17">
    <location>
        <begin position="245"/>
        <end position="262"/>
    </location>
</feature>
<dbReference type="Gene3D" id="1.10.150.20">
    <property type="entry name" value="5' to 3' exonuclease, C-terminal subdomain"/>
    <property type="match status" value="1"/>
</dbReference>
<evidence type="ECO:0000256" key="6">
    <source>
        <dbReference type="ARBA" id="ARBA00022695"/>
    </source>
</evidence>
<accession>A0A6N7VPF2</accession>
<keyword evidence="5 16" id="KW-0808">Transferase</keyword>
<proteinExistence type="inferred from homology"/>
<dbReference type="InterPro" id="IPR022880">
    <property type="entry name" value="DNApol_IV"/>
</dbReference>
<dbReference type="Gene3D" id="3.30.70.270">
    <property type="match status" value="1"/>
</dbReference>
<evidence type="ECO:0000256" key="14">
    <source>
        <dbReference type="ARBA" id="ARBA00025589"/>
    </source>
</evidence>
<dbReference type="GO" id="GO:0005829">
    <property type="term" value="C:cytosol"/>
    <property type="evidence" value="ECO:0007669"/>
    <property type="project" value="TreeGrafter"/>
</dbReference>
<feature type="region of interest" description="Disordered" evidence="17">
    <location>
        <begin position="243"/>
        <end position="262"/>
    </location>
</feature>
<dbReference type="RefSeq" id="WP_154543169.1">
    <property type="nucleotide sequence ID" value="NZ_VULO01000002.1"/>
</dbReference>
<evidence type="ECO:0000256" key="12">
    <source>
        <dbReference type="ARBA" id="ARBA00023125"/>
    </source>
</evidence>
<organism evidence="19 20">
    <name type="scientific">Scrofimicrobium canadense</name>
    <dbReference type="NCBI Taxonomy" id="2652290"/>
    <lineage>
        <taxon>Bacteria</taxon>
        <taxon>Bacillati</taxon>
        <taxon>Actinomycetota</taxon>
        <taxon>Actinomycetes</taxon>
        <taxon>Actinomycetales</taxon>
        <taxon>Actinomycetaceae</taxon>
        <taxon>Scrofimicrobium</taxon>
    </lineage>
</organism>
<dbReference type="GO" id="GO:0009432">
    <property type="term" value="P:SOS response"/>
    <property type="evidence" value="ECO:0007669"/>
    <property type="project" value="TreeGrafter"/>
</dbReference>
<reference evidence="19 20" key="1">
    <citation type="submission" date="2019-08" db="EMBL/GenBank/DDBJ databases">
        <title>In-depth cultivation of the pig gut microbiome towards novel bacterial diversity and tailored functional studies.</title>
        <authorList>
            <person name="Wylensek D."/>
            <person name="Hitch T.C.A."/>
            <person name="Clavel T."/>
        </authorList>
    </citation>
    <scope>NUCLEOTIDE SEQUENCE [LARGE SCALE GENOMIC DNA]</scope>
    <source>
        <strain evidence="19 20">WB03_NA08</strain>
    </source>
</reference>
<feature type="binding site" evidence="16">
    <location>
        <position position="121"/>
    </location>
    <ligand>
        <name>Mg(2+)</name>
        <dbReference type="ChEBI" id="CHEBI:18420"/>
    </ligand>
</feature>
<keyword evidence="12 16" id="KW-0238">DNA-binding</keyword>
<comment type="function">
    <text evidence="14 16">Poorly processive, error-prone DNA polymerase involved in untargeted mutagenesis. Copies undamaged DNA at stalled replication forks, which arise in vivo from mismatched or misaligned primer ends. These misaligned primers can be extended by PolIV. Exhibits no 3'-5' exonuclease (proofreading) activity. May be involved in translesional synthesis, in conjunction with the beta clamp from PolIII.</text>
</comment>
<keyword evidence="13 16" id="KW-0234">DNA repair</keyword>
<dbReference type="GO" id="GO:0042276">
    <property type="term" value="P:error-prone translesion synthesis"/>
    <property type="evidence" value="ECO:0007669"/>
    <property type="project" value="TreeGrafter"/>
</dbReference>
<keyword evidence="7 16" id="KW-0235">DNA replication</keyword>
<dbReference type="Gene3D" id="3.30.1490.100">
    <property type="entry name" value="DNA polymerase, Y-family, little finger domain"/>
    <property type="match status" value="1"/>
</dbReference>
<evidence type="ECO:0000259" key="18">
    <source>
        <dbReference type="PROSITE" id="PS50173"/>
    </source>
</evidence>
<dbReference type="InterPro" id="IPR043128">
    <property type="entry name" value="Rev_trsase/Diguanyl_cyclase"/>
</dbReference>
<evidence type="ECO:0000313" key="19">
    <source>
        <dbReference type="EMBL" id="MSS83609.1"/>
    </source>
</evidence>
<evidence type="ECO:0000256" key="10">
    <source>
        <dbReference type="ARBA" id="ARBA00022842"/>
    </source>
</evidence>
<dbReference type="AlphaFoldDB" id="A0A6N7VPF2"/>
<evidence type="ECO:0000256" key="8">
    <source>
        <dbReference type="ARBA" id="ARBA00022723"/>
    </source>
</evidence>
<comment type="similarity">
    <text evidence="2 16">Belongs to the DNA polymerase type-Y family.</text>
</comment>
<dbReference type="EMBL" id="VULO01000002">
    <property type="protein sequence ID" value="MSS83609.1"/>
    <property type="molecule type" value="Genomic_DNA"/>
</dbReference>
<keyword evidence="4 16" id="KW-0963">Cytoplasm</keyword>
<dbReference type="PANTHER" id="PTHR11076:SF33">
    <property type="entry name" value="DNA POLYMERASE KAPPA"/>
    <property type="match status" value="1"/>
</dbReference>
<dbReference type="Pfam" id="PF00817">
    <property type="entry name" value="IMS"/>
    <property type="match status" value="1"/>
</dbReference>
<evidence type="ECO:0000256" key="17">
    <source>
        <dbReference type="SAM" id="MobiDB-lite"/>
    </source>
</evidence>
<evidence type="ECO:0000256" key="13">
    <source>
        <dbReference type="ARBA" id="ARBA00023204"/>
    </source>
</evidence>
<sequence>MSNAPRASGIAKDWGSDDSASPILHVDMDSFFASVEVALDPRLRGVPLIVGGLGNRGVVTSCTYDVRALGVRAGMPMSRARALAPNATVLPGRRQDYATYSHRVMELLGRYTPRMEAASIDEAYLDVSGAKRQFGSPMQIAVDLREKIRTQLGLPASVGIAANKTVAKIASAHAKPNGVLLIPADATEQFLAGLPIGALPGIGRKSGEALTARGIDTLGDLAQWDFKDLERIVGPTSAYSLQRRARGEDTSRVGQRESEKSISTEETFSRNLLSRVQVSAYLNQAAYQCARRLRSSQLRAWTVHLKLRDASFRTITRSLTLFAPTDVGREISDAVLQLFDREALPAGGVRLAGVGVSSLVSLTSGVPVPLEEDTRPREVETAMDRVQEKFGISAAQPASSLGKPWESSAR</sequence>
<evidence type="ECO:0000256" key="3">
    <source>
        <dbReference type="ARBA" id="ARBA00022457"/>
    </source>
</evidence>
<comment type="caution">
    <text evidence="19">The sequence shown here is derived from an EMBL/GenBank/DDBJ whole genome shotgun (WGS) entry which is preliminary data.</text>
</comment>
<dbReference type="GO" id="GO:0006281">
    <property type="term" value="P:DNA repair"/>
    <property type="evidence" value="ECO:0007669"/>
    <property type="project" value="UniProtKB-UniRule"/>
</dbReference>
<dbReference type="HAMAP" id="MF_01113">
    <property type="entry name" value="DNApol_IV"/>
    <property type="match status" value="1"/>
</dbReference>
<evidence type="ECO:0000256" key="1">
    <source>
        <dbReference type="ARBA" id="ARBA00004496"/>
    </source>
</evidence>
<dbReference type="GO" id="GO:0003887">
    <property type="term" value="F:DNA-directed DNA polymerase activity"/>
    <property type="evidence" value="ECO:0007669"/>
    <property type="project" value="UniProtKB-UniRule"/>
</dbReference>